<dbReference type="Proteomes" id="UP000070617">
    <property type="component" value="Unassembled WGS sequence"/>
</dbReference>
<evidence type="ECO:0000313" key="1">
    <source>
        <dbReference type="EMBL" id="KXA15386.1"/>
    </source>
</evidence>
<evidence type="ECO:0000313" key="2">
    <source>
        <dbReference type="Proteomes" id="UP000070617"/>
    </source>
</evidence>
<keyword evidence="2" id="KW-1185">Reference proteome</keyword>
<organism evidence="1 2">
    <name type="scientific">Fusobacterium equinum</name>
    <dbReference type="NCBI Taxonomy" id="134605"/>
    <lineage>
        <taxon>Bacteria</taxon>
        <taxon>Fusobacteriati</taxon>
        <taxon>Fusobacteriota</taxon>
        <taxon>Fusobacteriia</taxon>
        <taxon>Fusobacteriales</taxon>
        <taxon>Fusobacteriaceae</taxon>
        <taxon>Fusobacterium</taxon>
    </lineage>
</organism>
<proteinExistence type="predicted"/>
<comment type="caution">
    <text evidence="1">The sequence shown here is derived from an EMBL/GenBank/DDBJ whole genome shotgun (WGS) entry which is preliminary data.</text>
</comment>
<reference evidence="2" key="1">
    <citation type="submission" date="2016-01" db="EMBL/GenBank/DDBJ databases">
        <authorList>
            <person name="Mitreva M."/>
            <person name="Pepin K.H."/>
            <person name="Mihindukulasuriya K.A."/>
            <person name="Fulton R."/>
            <person name="Fronick C."/>
            <person name="O'Laughlin M."/>
            <person name="Miner T."/>
            <person name="Herter B."/>
            <person name="Rosa B.A."/>
            <person name="Cordes M."/>
            <person name="Tomlinson C."/>
            <person name="Wollam A."/>
            <person name="Palsikar V.B."/>
            <person name="Mardis E.R."/>
            <person name="Wilson R.K."/>
        </authorList>
    </citation>
    <scope>NUCLEOTIDE SEQUENCE [LARGE SCALE GENOMIC DNA]</scope>
    <source>
        <strain evidence="2">CMW8396</strain>
    </source>
</reference>
<gene>
    <name evidence="1" type="ORF">HMPREF3206_00726</name>
</gene>
<name>A0A133NGF8_9FUSO</name>
<sequence>MYSLLYFFIFFYIIEEKKEKNSNFCYQNKNILKQISGYFYKQTSMKLRG</sequence>
<dbReference type="AlphaFoldDB" id="A0A133NGF8"/>
<protein>
    <submittedName>
        <fullName evidence="1">Uncharacterized protein</fullName>
    </submittedName>
</protein>
<dbReference type="EMBL" id="LRPX01000028">
    <property type="protein sequence ID" value="KXA15386.1"/>
    <property type="molecule type" value="Genomic_DNA"/>
</dbReference>
<dbReference type="STRING" id="134605.HMPREF3206_00726"/>
<accession>A0A133NGF8</accession>